<evidence type="ECO:0000256" key="1">
    <source>
        <dbReference type="ARBA" id="ARBA00022801"/>
    </source>
</evidence>
<dbReference type="SUPFAM" id="SSF63817">
    <property type="entry name" value="Sortase"/>
    <property type="match status" value="1"/>
</dbReference>
<protein>
    <recommendedName>
        <fullName evidence="4">Sortase</fullName>
    </recommendedName>
</protein>
<evidence type="ECO:0000313" key="2">
    <source>
        <dbReference type="EMBL" id="PIT94595.1"/>
    </source>
</evidence>
<dbReference type="Proteomes" id="UP000228964">
    <property type="component" value="Unassembled WGS sequence"/>
</dbReference>
<organism evidence="2 3">
    <name type="scientific">Candidatus Falkowbacteria bacterium CG10_big_fil_rev_8_21_14_0_10_38_22</name>
    <dbReference type="NCBI Taxonomy" id="1974564"/>
    <lineage>
        <taxon>Bacteria</taxon>
        <taxon>Candidatus Falkowiibacteriota</taxon>
    </lineage>
</organism>
<comment type="caution">
    <text evidence="2">The sequence shown here is derived from an EMBL/GenBank/DDBJ whole genome shotgun (WGS) entry which is preliminary data.</text>
</comment>
<dbReference type="Pfam" id="PF04203">
    <property type="entry name" value="Sortase"/>
    <property type="match status" value="1"/>
</dbReference>
<evidence type="ECO:0008006" key="4">
    <source>
        <dbReference type="Google" id="ProtNLM"/>
    </source>
</evidence>
<reference evidence="3" key="1">
    <citation type="submission" date="2017-09" db="EMBL/GenBank/DDBJ databases">
        <title>Depth-based differentiation of microbial function through sediment-hosted aquifers and enrichment of novel symbionts in the deep terrestrial subsurface.</title>
        <authorList>
            <person name="Probst A.J."/>
            <person name="Ladd B."/>
            <person name="Jarett J.K."/>
            <person name="Geller-Mcgrath D.E."/>
            <person name="Sieber C.M.K."/>
            <person name="Emerson J.B."/>
            <person name="Anantharaman K."/>
            <person name="Thomas B.C."/>
            <person name="Malmstrom R."/>
            <person name="Stieglmeier M."/>
            <person name="Klingl A."/>
            <person name="Woyke T."/>
            <person name="Ryan C.M."/>
            <person name="Banfield J.F."/>
        </authorList>
    </citation>
    <scope>NUCLEOTIDE SEQUENCE [LARGE SCALE GENOMIC DNA]</scope>
</reference>
<dbReference type="AlphaFoldDB" id="A0A2M6WP65"/>
<evidence type="ECO:0000313" key="3">
    <source>
        <dbReference type="Proteomes" id="UP000228964"/>
    </source>
</evidence>
<dbReference type="EMBL" id="PFAO01000075">
    <property type="protein sequence ID" value="PIT94595.1"/>
    <property type="molecule type" value="Genomic_DNA"/>
</dbReference>
<dbReference type="Gene3D" id="2.40.260.10">
    <property type="entry name" value="Sortase"/>
    <property type="match status" value="1"/>
</dbReference>
<dbReference type="GO" id="GO:0016787">
    <property type="term" value="F:hydrolase activity"/>
    <property type="evidence" value="ECO:0007669"/>
    <property type="project" value="UniProtKB-KW"/>
</dbReference>
<gene>
    <name evidence="2" type="ORF">COT96_03045</name>
</gene>
<accession>A0A2M6WP65</accession>
<keyword evidence="1" id="KW-0378">Hydrolase</keyword>
<dbReference type="InterPro" id="IPR005754">
    <property type="entry name" value="Sortase"/>
</dbReference>
<proteinExistence type="predicted"/>
<name>A0A2M6WP65_9BACT</name>
<sequence>MERRFLKYFFLFFLLSFLIFNWGKISWLFNYKVLFQVLPKPVEETKVIESPPVPAVKKAVKKCEHSEKEDSIEIPKLGISAPLRFVQNENEVNSALDSGVVHFPDSALPGEIGEIIILGHSAPPGWPKIKYDWVFSQIQDLGAGDLIILNFKKCEFSFKVSDKKILLRGGEIPEDWKVDGESTLVLISCWPPGKDIKRIAVMAEPLENP</sequence>
<dbReference type="InterPro" id="IPR023365">
    <property type="entry name" value="Sortase_dom-sf"/>
</dbReference>